<evidence type="ECO:0000313" key="1">
    <source>
        <dbReference type="EMBL" id="CAI9776006.1"/>
    </source>
</evidence>
<dbReference type="Proteomes" id="UP000834106">
    <property type="component" value="Chromosome 14"/>
</dbReference>
<reference evidence="1" key="1">
    <citation type="submission" date="2023-05" db="EMBL/GenBank/DDBJ databases">
        <authorList>
            <person name="Huff M."/>
        </authorList>
    </citation>
    <scope>NUCLEOTIDE SEQUENCE</scope>
</reference>
<organism evidence="1 2">
    <name type="scientific">Fraxinus pennsylvanica</name>
    <dbReference type="NCBI Taxonomy" id="56036"/>
    <lineage>
        <taxon>Eukaryota</taxon>
        <taxon>Viridiplantae</taxon>
        <taxon>Streptophyta</taxon>
        <taxon>Embryophyta</taxon>
        <taxon>Tracheophyta</taxon>
        <taxon>Spermatophyta</taxon>
        <taxon>Magnoliopsida</taxon>
        <taxon>eudicotyledons</taxon>
        <taxon>Gunneridae</taxon>
        <taxon>Pentapetalae</taxon>
        <taxon>asterids</taxon>
        <taxon>lamiids</taxon>
        <taxon>Lamiales</taxon>
        <taxon>Oleaceae</taxon>
        <taxon>Oleeae</taxon>
        <taxon>Fraxinus</taxon>
    </lineage>
</organism>
<evidence type="ECO:0000313" key="2">
    <source>
        <dbReference type="Proteomes" id="UP000834106"/>
    </source>
</evidence>
<gene>
    <name evidence="1" type="ORF">FPE_LOCUS23436</name>
</gene>
<proteinExistence type="predicted"/>
<sequence>MSQQQGSSCPKAPKLLEVANKNVLKDNEEAGVGELMEELPETSFGRSKFKRGKKDEEDLDQPITIQFCTLSPVMANNYLLANEFKSKEDVKEEMEDNEEEACVLEFEEGQTSQEVYDEEEDDGMTDIEEVIDLEAERKRIEVSRNTLLKQLQQEGVREVDLLGEPFGRSFDYYVLYGTPKRKKRVPPSEKYGSPPRILPPTGWITKEEALKESTEEIQEAEIQCKILHVDLSQRDNSTEDKQEVKIDAAGKVIFKIPTMKLTKHMRPLYVKALVNGIPVAKLIIDNGATINTIPSRMMRKFAETESDMILTEVILTSFNGEATSAKEVMPLDITVGTTTRTTVFFVIHGPTSYNMLLGRNRIHGSRCIPSSLHQCLVFWNDKGQAEVMQADHKPFIAEANSVERFMYEGNY</sequence>
<dbReference type="Gene3D" id="2.40.70.10">
    <property type="entry name" value="Acid Proteases"/>
    <property type="match status" value="1"/>
</dbReference>
<dbReference type="EMBL" id="OU503049">
    <property type="protein sequence ID" value="CAI9776006.1"/>
    <property type="molecule type" value="Genomic_DNA"/>
</dbReference>
<dbReference type="SUPFAM" id="SSF50630">
    <property type="entry name" value="Acid proteases"/>
    <property type="match status" value="1"/>
</dbReference>
<accession>A0AAD2E5W7</accession>
<dbReference type="InterPro" id="IPR021109">
    <property type="entry name" value="Peptidase_aspartic_dom_sf"/>
</dbReference>
<dbReference type="PANTHER" id="PTHR33240">
    <property type="entry name" value="OS08G0508500 PROTEIN"/>
    <property type="match status" value="1"/>
</dbReference>
<evidence type="ECO:0008006" key="3">
    <source>
        <dbReference type="Google" id="ProtNLM"/>
    </source>
</evidence>
<name>A0AAD2E5W7_9LAMI</name>
<keyword evidence="2" id="KW-1185">Reference proteome</keyword>
<dbReference type="PANTHER" id="PTHR33240:SF15">
    <property type="entry name" value="GAG-PRO-LIKE PROTEIN"/>
    <property type="match status" value="1"/>
</dbReference>
<dbReference type="AlphaFoldDB" id="A0AAD2E5W7"/>
<protein>
    <recommendedName>
        <fullName evidence="3">Aspartic peptidase DDI1-type domain-containing protein</fullName>
    </recommendedName>
</protein>